<protein>
    <submittedName>
        <fullName evidence="1">Uncharacterized protein</fullName>
    </submittedName>
</protein>
<evidence type="ECO:0000313" key="1">
    <source>
        <dbReference type="EMBL" id="TFC20059.1"/>
    </source>
</evidence>
<dbReference type="AlphaFoldDB" id="A0A4R8WX19"/>
<gene>
    <name evidence="1" type="ORF">E3O19_01425</name>
</gene>
<dbReference type="Proteomes" id="UP000298412">
    <property type="component" value="Unassembled WGS sequence"/>
</dbReference>
<proteinExistence type="predicted"/>
<accession>A0A4R8WX19</accession>
<keyword evidence="2" id="KW-1185">Reference proteome</keyword>
<comment type="caution">
    <text evidence="1">The sequence shown here is derived from an EMBL/GenBank/DDBJ whole genome shotgun (WGS) entry which is preliminary data.</text>
</comment>
<sequence length="80" mass="8936">MGASNREALAWHKEEMAKLEAQELTPDELRVATRALLLAFGHRMAKGARQAKSQNSVQAVLTREVAAEIAREHQSEMLRP</sequence>
<reference evidence="1 2" key="1">
    <citation type="submission" date="2019-03" db="EMBL/GenBank/DDBJ databases">
        <title>Genomics of glacier-inhabiting Cryobacterium strains.</title>
        <authorList>
            <person name="Liu Q."/>
            <person name="Xin Y.-H."/>
        </authorList>
    </citation>
    <scope>NUCLEOTIDE SEQUENCE [LARGE SCALE GENOMIC DNA]</scope>
    <source>
        <strain evidence="1 2">MDT1-3</strain>
    </source>
</reference>
<dbReference type="RefSeq" id="WP_134564841.1">
    <property type="nucleotide sequence ID" value="NZ_SOFP01000009.1"/>
</dbReference>
<dbReference type="EMBL" id="SOFP01000009">
    <property type="protein sequence ID" value="TFC20059.1"/>
    <property type="molecule type" value="Genomic_DNA"/>
</dbReference>
<evidence type="ECO:0000313" key="2">
    <source>
        <dbReference type="Proteomes" id="UP000298412"/>
    </source>
</evidence>
<name>A0A4R8WX19_9MICO</name>
<organism evidence="1 2">
    <name type="scientific">Cryobacterium algoritolerans</name>
    <dbReference type="NCBI Taxonomy" id="1259184"/>
    <lineage>
        <taxon>Bacteria</taxon>
        <taxon>Bacillati</taxon>
        <taxon>Actinomycetota</taxon>
        <taxon>Actinomycetes</taxon>
        <taxon>Micrococcales</taxon>
        <taxon>Microbacteriaceae</taxon>
        <taxon>Cryobacterium</taxon>
    </lineage>
</organism>